<dbReference type="InterPro" id="IPR009057">
    <property type="entry name" value="Homeodomain-like_sf"/>
</dbReference>
<reference evidence="8" key="2">
    <citation type="journal article" date="2018" name="Nat. Microbiol.">
        <title>Leveraging single-cell genomics to expand the fungal tree of life.</title>
        <authorList>
            <person name="Ahrendt S.R."/>
            <person name="Quandt C.A."/>
            <person name="Ciobanu D."/>
            <person name="Clum A."/>
            <person name="Salamov A."/>
            <person name="Andreopoulos B."/>
            <person name="Cheng J.F."/>
            <person name="Woyke T."/>
            <person name="Pelin A."/>
            <person name="Henrissat B."/>
            <person name="Reynolds N.K."/>
            <person name="Benny G.L."/>
            <person name="Smith M.E."/>
            <person name="James T.Y."/>
            <person name="Grigoriev I.V."/>
        </authorList>
    </citation>
    <scope>NUCLEOTIDE SEQUENCE [LARGE SCALE GENOMIC DNA]</scope>
    <source>
        <strain evidence="8">CSF55</strain>
    </source>
</reference>
<dbReference type="Proteomes" id="UP000281549">
    <property type="component" value="Unassembled WGS sequence"/>
</dbReference>
<sequence>MTISPPRTPSNLVNYNVLIDGKDIKNRSVKGSWTATEDDLLTELVHKYGPRHWNKISMAFGYRNGKQCRERWHNHLDPKIKKGPFTTEEEELLINLHQRLGNRWAEIASYMPGRTDNAIKNHWNSMMQKSLRKQRKLVAQSTHPLMSTISFSISNDENATVSNNHENRILTAYELDQLLEEAKGNLDPLHLLSVSSLIHGSITHA</sequence>
<dbReference type="OrthoDB" id="2143914at2759"/>
<gene>
    <name evidence="5" type="ORF">O9G_003453</name>
    <name evidence="6" type="ORF">ROZALSC1DRAFT_29668</name>
</gene>
<dbReference type="PANTHER" id="PTHR45614:SF25">
    <property type="entry name" value="MYB PROTEIN"/>
    <property type="match status" value="1"/>
</dbReference>
<feature type="domain" description="HTH myb-type" evidence="4">
    <location>
        <begin position="25"/>
        <end position="76"/>
    </location>
</feature>
<dbReference type="SMART" id="SM00717">
    <property type="entry name" value="SANT"/>
    <property type="match status" value="2"/>
</dbReference>
<reference evidence="6" key="3">
    <citation type="submission" date="2018-08" db="EMBL/GenBank/DDBJ databases">
        <title>Leveraging single-cell genomics to expand the Fungal Tree of Life.</title>
        <authorList>
            <consortium name="DOE Joint Genome Institute"/>
            <person name="Ahrendt S.R."/>
            <person name="Quandt C.A."/>
            <person name="Ciobanu D."/>
            <person name="Clum A."/>
            <person name="Salamov A."/>
            <person name="Andreopoulos B."/>
            <person name="Cheng J.-F."/>
            <person name="Woyke T."/>
            <person name="Pelin A."/>
            <person name="Henrissat B."/>
            <person name="Reynolds N."/>
            <person name="Benny G.L."/>
            <person name="Smith M.E."/>
            <person name="James T.Y."/>
            <person name="Grigoriev I.V."/>
        </authorList>
    </citation>
    <scope>NUCLEOTIDE SEQUENCE</scope>
    <source>
        <strain evidence="6">CSF55</strain>
    </source>
</reference>
<evidence type="ECO:0000256" key="2">
    <source>
        <dbReference type="ARBA" id="ARBA00023125"/>
    </source>
</evidence>
<keyword evidence="7" id="KW-1185">Reference proteome</keyword>
<proteinExistence type="predicted"/>
<dbReference type="SUPFAM" id="SSF46689">
    <property type="entry name" value="Homeodomain-like"/>
    <property type="match status" value="1"/>
</dbReference>
<dbReference type="STRING" id="988480.A0A075B140"/>
<dbReference type="InterPro" id="IPR050560">
    <property type="entry name" value="MYB_TF"/>
</dbReference>
<dbReference type="Gene3D" id="1.10.10.60">
    <property type="entry name" value="Homeodomain-like"/>
    <property type="match status" value="2"/>
</dbReference>
<dbReference type="GO" id="GO:0000978">
    <property type="term" value="F:RNA polymerase II cis-regulatory region sequence-specific DNA binding"/>
    <property type="evidence" value="ECO:0007669"/>
    <property type="project" value="TreeGrafter"/>
</dbReference>
<name>A0A075B140_ROZAC</name>
<dbReference type="InterPro" id="IPR001005">
    <property type="entry name" value="SANT/Myb"/>
</dbReference>
<dbReference type="PROSITE" id="PS50090">
    <property type="entry name" value="MYB_LIKE"/>
    <property type="match status" value="2"/>
</dbReference>
<feature type="domain" description="Myb-like" evidence="3">
    <location>
        <begin position="25"/>
        <end position="76"/>
    </location>
</feature>
<dbReference type="GO" id="GO:0000981">
    <property type="term" value="F:DNA-binding transcription factor activity, RNA polymerase II-specific"/>
    <property type="evidence" value="ECO:0007669"/>
    <property type="project" value="TreeGrafter"/>
</dbReference>
<accession>A0A075B140</accession>
<feature type="domain" description="Myb-like" evidence="3">
    <location>
        <begin position="77"/>
        <end position="127"/>
    </location>
</feature>
<dbReference type="InterPro" id="IPR017930">
    <property type="entry name" value="Myb_dom"/>
</dbReference>
<dbReference type="EMBL" id="KE560603">
    <property type="protein sequence ID" value="EPZ36294.1"/>
    <property type="molecule type" value="Genomic_DNA"/>
</dbReference>
<dbReference type="Pfam" id="PF13921">
    <property type="entry name" value="Myb_DNA-bind_6"/>
    <property type="match status" value="1"/>
</dbReference>
<evidence type="ECO:0000313" key="5">
    <source>
        <dbReference type="EMBL" id="EPZ36294.1"/>
    </source>
</evidence>
<evidence type="ECO:0000313" key="8">
    <source>
        <dbReference type="Proteomes" id="UP000281549"/>
    </source>
</evidence>
<keyword evidence="1" id="KW-0677">Repeat</keyword>
<dbReference type="PROSITE" id="PS51294">
    <property type="entry name" value="HTH_MYB"/>
    <property type="match status" value="2"/>
</dbReference>
<dbReference type="PANTHER" id="PTHR45614">
    <property type="entry name" value="MYB PROTEIN-RELATED"/>
    <property type="match status" value="1"/>
</dbReference>
<dbReference type="HOGENOM" id="CLU_1338178_0_0_1"/>
<dbReference type="CDD" id="cd00167">
    <property type="entry name" value="SANT"/>
    <property type="match status" value="2"/>
</dbReference>
<evidence type="ECO:0000259" key="4">
    <source>
        <dbReference type="PROSITE" id="PS51294"/>
    </source>
</evidence>
<dbReference type="AlphaFoldDB" id="A0A075B140"/>
<dbReference type="GO" id="GO:0005634">
    <property type="term" value="C:nucleus"/>
    <property type="evidence" value="ECO:0007669"/>
    <property type="project" value="TreeGrafter"/>
</dbReference>
<protein>
    <submittedName>
        <fullName evidence="5">Homeo-like domain-containing protein</fullName>
    </submittedName>
</protein>
<organism evidence="5 7">
    <name type="scientific">Rozella allomycis (strain CSF55)</name>
    <dbReference type="NCBI Taxonomy" id="988480"/>
    <lineage>
        <taxon>Eukaryota</taxon>
        <taxon>Fungi</taxon>
        <taxon>Fungi incertae sedis</taxon>
        <taxon>Cryptomycota</taxon>
        <taxon>Cryptomycota incertae sedis</taxon>
        <taxon>Rozella</taxon>
    </lineage>
</organism>
<evidence type="ECO:0000256" key="1">
    <source>
        <dbReference type="ARBA" id="ARBA00022737"/>
    </source>
</evidence>
<reference evidence="5 7" key="1">
    <citation type="journal article" date="2013" name="Curr. Biol.">
        <title>Shared signatures of parasitism and phylogenomics unite Cryptomycota and microsporidia.</title>
        <authorList>
            <person name="James T.Y."/>
            <person name="Pelin A."/>
            <person name="Bonen L."/>
            <person name="Ahrendt S."/>
            <person name="Sain D."/>
            <person name="Corradi N."/>
            <person name="Stajich J.E."/>
        </authorList>
    </citation>
    <scope>NUCLEOTIDE SEQUENCE [LARGE SCALE GENOMIC DNA]</scope>
    <source>
        <strain evidence="5 7">CSF55</strain>
        <strain evidence="5 7">CSF55</strain>
    </source>
</reference>
<evidence type="ECO:0000313" key="7">
    <source>
        <dbReference type="Proteomes" id="UP000030755"/>
    </source>
</evidence>
<feature type="domain" description="HTH myb-type" evidence="4">
    <location>
        <begin position="77"/>
        <end position="131"/>
    </location>
</feature>
<dbReference type="Proteomes" id="UP000030755">
    <property type="component" value="Unassembled WGS sequence"/>
</dbReference>
<keyword evidence="2" id="KW-0238">DNA-binding</keyword>
<evidence type="ECO:0000313" key="6">
    <source>
        <dbReference type="EMBL" id="RKP18666.1"/>
    </source>
</evidence>
<dbReference type="FunFam" id="1.10.10.60:FF:000010">
    <property type="entry name" value="Transcriptional activator Myb isoform A"/>
    <property type="match status" value="1"/>
</dbReference>
<dbReference type="EMBL" id="ML005399">
    <property type="protein sequence ID" value="RKP18666.1"/>
    <property type="molecule type" value="Genomic_DNA"/>
</dbReference>
<evidence type="ECO:0000259" key="3">
    <source>
        <dbReference type="PROSITE" id="PS50090"/>
    </source>
</evidence>